<proteinExistence type="inferred from homology"/>
<dbReference type="Gene3D" id="3.90.660.20">
    <property type="entry name" value="Protoporphyrinogen oxidase, mitochondrial, domain 2"/>
    <property type="match status" value="1"/>
</dbReference>
<comment type="caution">
    <text evidence="14">The sequence shown here is derived from an EMBL/GenBank/DDBJ whole genome shotgun (WGS) entry which is preliminary data.</text>
</comment>
<evidence type="ECO:0000256" key="10">
    <source>
        <dbReference type="ARBA" id="ARBA00023002"/>
    </source>
</evidence>
<evidence type="ECO:0000256" key="9">
    <source>
        <dbReference type="ARBA" id="ARBA00022827"/>
    </source>
</evidence>
<dbReference type="OrthoDB" id="4496419at2"/>
<gene>
    <name evidence="14" type="primary">hemG</name>
    <name evidence="14" type="ORF">EAS64_23745</name>
</gene>
<evidence type="ECO:0000256" key="2">
    <source>
        <dbReference type="ARBA" id="ARBA00001974"/>
    </source>
</evidence>
<dbReference type="SUPFAM" id="SSF54373">
    <property type="entry name" value="FAD-linked reductases, C-terminal domain"/>
    <property type="match status" value="1"/>
</dbReference>
<keyword evidence="11 12" id="KW-0350">Heme biosynthesis</keyword>
<evidence type="ECO:0000256" key="5">
    <source>
        <dbReference type="ARBA" id="ARBA00008310"/>
    </source>
</evidence>
<feature type="domain" description="Amine oxidase" evidence="13">
    <location>
        <begin position="16"/>
        <end position="460"/>
    </location>
</feature>
<reference evidence="14 15" key="1">
    <citation type="submission" date="2018-11" db="EMBL/GenBank/DDBJ databases">
        <title>Trebonia kvetii gen.nov., sp.nov., a novel acidophilic actinobacterium, and proposal of the new actinobacterial family Treboniaceae fam. nov.</title>
        <authorList>
            <person name="Rapoport D."/>
            <person name="Sagova-Mareckova M."/>
            <person name="Sedlacek I."/>
            <person name="Provaznik J."/>
            <person name="Kralova S."/>
            <person name="Pavlinic D."/>
            <person name="Benes V."/>
            <person name="Kopecky J."/>
        </authorList>
    </citation>
    <scope>NUCLEOTIDE SEQUENCE [LARGE SCALE GENOMIC DNA]</scope>
    <source>
        <strain evidence="14 15">15Tr583</strain>
    </source>
</reference>
<dbReference type="GO" id="GO:0005737">
    <property type="term" value="C:cytoplasm"/>
    <property type="evidence" value="ECO:0007669"/>
    <property type="project" value="UniProtKB-SubCell"/>
</dbReference>
<evidence type="ECO:0000256" key="6">
    <source>
        <dbReference type="ARBA" id="ARBA00012402"/>
    </source>
</evidence>
<keyword evidence="9 12" id="KW-0274">FAD</keyword>
<evidence type="ECO:0000256" key="11">
    <source>
        <dbReference type="ARBA" id="ARBA00023133"/>
    </source>
</evidence>
<dbReference type="PANTHER" id="PTHR42923">
    <property type="entry name" value="PROTOPORPHYRINOGEN OXIDASE"/>
    <property type="match status" value="1"/>
</dbReference>
<name>A0A6P2C1S2_9ACTN</name>
<comment type="pathway">
    <text evidence="4 12">Porphyrin-containing compound metabolism; protoheme biosynthesis.</text>
</comment>
<dbReference type="GO" id="GO:0004729">
    <property type="term" value="F:oxygen-dependent protoporphyrinogen oxidase activity"/>
    <property type="evidence" value="ECO:0007669"/>
    <property type="project" value="UniProtKB-UniRule"/>
</dbReference>
<dbReference type="Gene3D" id="3.50.50.60">
    <property type="entry name" value="FAD/NAD(P)-binding domain"/>
    <property type="match status" value="1"/>
</dbReference>
<dbReference type="AlphaFoldDB" id="A0A6P2C1S2"/>
<dbReference type="RefSeq" id="WP_145856156.1">
    <property type="nucleotide sequence ID" value="NZ_RPFW01000004.1"/>
</dbReference>
<dbReference type="InterPro" id="IPR036188">
    <property type="entry name" value="FAD/NAD-bd_sf"/>
</dbReference>
<evidence type="ECO:0000256" key="4">
    <source>
        <dbReference type="ARBA" id="ARBA00004744"/>
    </source>
</evidence>
<comment type="catalytic activity">
    <reaction evidence="1">
        <text>coproporphyrinogen III + 3 O2 = coproporphyrin III + 3 H2O2</text>
        <dbReference type="Rhea" id="RHEA:43436"/>
        <dbReference type="ChEBI" id="CHEBI:15379"/>
        <dbReference type="ChEBI" id="CHEBI:16240"/>
        <dbReference type="ChEBI" id="CHEBI:57309"/>
        <dbReference type="ChEBI" id="CHEBI:131725"/>
        <dbReference type="EC" id="1.3.3.15"/>
    </reaction>
    <physiologicalReaction direction="left-to-right" evidence="1">
        <dbReference type="Rhea" id="RHEA:43437"/>
    </physiologicalReaction>
</comment>
<evidence type="ECO:0000256" key="8">
    <source>
        <dbReference type="ARBA" id="ARBA00022630"/>
    </source>
</evidence>
<dbReference type="Gene3D" id="1.10.3110.10">
    <property type="entry name" value="protoporphyrinogen ix oxidase, domain 3"/>
    <property type="match status" value="1"/>
</dbReference>
<keyword evidence="15" id="KW-1185">Reference proteome</keyword>
<dbReference type="NCBIfam" id="TIGR00562">
    <property type="entry name" value="proto_IX_ox"/>
    <property type="match status" value="1"/>
</dbReference>
<sequence length="473" mass="48038">MTVNGTPHVAVIGGGITGLAAAFYLMDSPVRVTVLEGSGRVGGKLSASDVAGVAMDEGAEALLARRPEGTELIAAVGLGDALIPAGVTASAIYTRGAMRPLPRRQFMGVPADLDELAATGVISAEGVARAKDETELPAEARDVSVTEYIGSRLGAEIVDRLVDPLLGGVYAGRSEDLSFTATLAPLAAAARTHDRLTGAVASLLPPAPAAAPTAKPDPVFVSLTTGLGALPEAVAKASGADIRTNAMVRELARTETGWRLTVGPAADPEYLDADAVILAVPAAPAARLLKDAAGAAAVQLDGIPYASMAIVTLAFRAEDFPAQQRSGYLVPAVDGRAVKAATFSTVKWPHLAGQAPVHVVRCSVGRSGDVAVLRRDDADLAALAAAELADAIGTAKPPIARRVTRWGGGLPQYNVGHLERVARIRASVAEQPGLAVAGAAYDGIGIPACIATARAAVSQITGYLAATHPTPPS</sequence>
<dbReference type="PANTHER" id="PTHR42923:SF3">
    <property type="entry name" value="PROTOPORPHYRINOGEN OXIDASE"/>
    <property type="match status" value="1"/>
</dbReference>
<keyword evidence="10 12" id="KW-0560">Oxidoreductase</keyword>
<evidence type="ECO:0000256" key="1">
    <source>
        <dbReference type="ARBA" id="ARBA00001755"/>
    </source>
</evidence>
<dbReference type="Pfam" id="PF01593">
    <property type="entry name" value="Amino_oxidase"/>
    <property type="match status" value="1"/>
</dbReference>
<dbReference type="EMBL" id="RPFW01000004">
    <property type="protein sequence ID" value="TVZ03413.1"/>
    <property type="molecule type" value="Genomic_DNA"/>
</dbReference>
<dbReference type="SUPFAM" id="SSF51905">
    <property type="entry name" value="FAD/NAD(P)-binding domain"/>
    <property type="match status" value="1"/>
</dbReference>
<comment type="similarity">
    <text evidence="5 12">Belongs to the protoporphyrinogen/coproporphyrinogen oxidase family. Coproporphyrinogen III oxidase subfamily.</text>
</comment>
<evidence type="ECO:0000256" key="3">
    <source>
        <dbReference type="ARBA" id="ARBA00002185"/>
    </source>
</evidence>
<evidence type="ECO:0000313" key="15">
    <source>
        <dbReference type="Proteomes" id="UP000460272"/>
    </source>
</evidence>
<dbReference type="EC" id="1.3.3.15" evidence="6 12"/>
<evidence type="ECO:0000256" key="7">
    <source>
        <dbReference type="ARBA" id="ARBA00019046"/>
    </source>
</evidence>
<dbReference type="InterPro" id="IPR002937">
    <property type="entry name" value="Amino_oxidase"/>
</dbReference>
<dbReference type="UniPathway" id="UPA00252"/>
<comment type="subcellular location">
    <subcellularLocation>
        <location evidence="12">Cytoplasm</location>
    </subcellularLocation>
</comment>
<keyword evidence="12" id="KW-0963">Cytoplasm</keyword>
<dbReference type="InterPro" id="IPR004572">
    <property type="entry name" value="Protoporphyrinogen_oxidase"/>
</dbReference>
<dbReference type="Proteomes" id="UP000460272">
    <property type="component" value="Unassembled WGS sequence"/>
</dbReference>
<comment type="cofactor">
    <cofactor evidence="2 12">
        <name>FAD</name>
        <dbReference type="ChEBI" id="CHEBI:57692"/>
    </cofactor>
</comment>
<dbReference type="GO" id="GO:0006783">
    <property type="term" value="P:heme biosynthetic process"/>
    <property type="evidence" value="ECO:0007669"/>
    <property type="project" value="UniProtKB-UniRule"/>
</dbReference>
<protein>
    <recommendedName>
        <fullName evidence="7 12">Coproporphyrinogen III oxidase</fullName>
        <ecNumber evidence="6 12">1.3.3.15</ecNumber>
    </recommendedName>
</protein>
<evidence type="ECO:0000259" key="13">
    <source>
        <dbReference type="Pfam" id="PF01593"/>
    </source>
</evidence>
<keyword evidence="8 12" id="KW-0285">Flavoprotein</keyword>
<dbReference type="InterPro" id="IPR050464">
    <property type="entry name" value="Zeta_carotene_desat/Oxidored"/>
</dbReference>
<evidence type="ECO:0000256" key="12">
    <source>
        <dbReference type="RuleBase" id="RU364052"/>
    </source>
</evidence>
<accession>A0A6P2C1S2</accession>
<evidence type="ECO:0000313" key="14">
    <source>
        <dbReference type="EMBL" id="TVZ03413.1"/>
    </source>
</evidence>
<comment type="function">
    <text evidence="3 12">Involved in coproporphyrin-dependent heme b biosynthesis. Catalyzes the oxidation of coproporphyrinogen III to coproporphyrin III.</text>
</comment>
<organism evidence="14 15">
    <name type="scientific">Trebonia kvetii</name>
    <dbReference type="NCBI Taxonomy" id="2480626"/>
    <lineage>
        <taxon>Bacteria</taxon>
        <taxon>Bacillati</taxon>
        <taxon>Actinomycetota</taxon>
        <taxon>Actinomycetes</taxon>
        <taxon>Streptosporangiales</taxon>
        <taxon>Treboniaceae</taxon>
        <taxon>Trebonia</taxon>
    </lineage>
</organism>